<keyword evidence="2" id="KW-1185">Reference proteome</keyword>
<protein>
    <submittedName>
        <fullName evidence="1">Uncharacterized protein</fullName>
    </submittedName>
</protein>
<comment type="caution">
    <text evidence="1">The sequence shown here is derived from an EMBL/GenBank/DDBJ whole genome shotgun (WGS) entry which is preliminary data.</text>
</comment>
<gene>
    <name evidence="1" type="ORF">RHMOL_Rhmol04G0146200</name>
</gene>
<sequence>MDVALMAEFLLSSLCAEVRPAPVRSPQSGVELSFRQVGVLLLLVKVVYSGGFGQQVWWWFWAPLTLSALVITFGGRFLPLASTSGRGWLGLTARRVSGVLCGSGGWSG</sequence>
<reference evidence="1" key="1">
    <citation type="submission" date="2022-02" db="EMBL/GenBank/DDBJ databases">
        <title>Plant Genome Project.</title>
        <authorList>
            <person name="Zhang R.-G."/>
        </authorList>
    </citation>
    <scope>NUCLEOTIDE SEQUENCE</scope>
    <source>
        <strain evidence="1">AT1</strain>
    </source>
</reference>
<name>A0ACC0P0A6_RHOML</name>
<evidence type="ECO:0000313" key="1">
    <source>
        <dbReference type="EMBL" id="KAI8559068.1"/>
    </source>
</evidence>
<dbReference type="Proteomes" id="UP001062846">
    <property type="component" value="Chromosome 4"/>
</dbReference>
<accession>A0ACC0P0A6</accession>
<organism evidence="1 2">
    <name type="scientific">Rhododendron molle</name>
    <name type="common">Chinese azalea</name>
    <name type="synonym">Azalea mollis</name>
    <dbReference type="NCBI Taxonomy" id="49168"/>
    <lineage>
        <taxon>Eukaryota</taxon>
        <taxon>Viridiplantae</taxon>
        <taxon>Streptophyta</taxon>
        <taxon>Embryophyta</taxon>
        <taxon>Tracheophyta</taxon>
        <taxon>Spermatophyta</taxon>
        <taxon>Magnoliopsida</taxon>
        <taxon>eudicotyledons</taxon>
        <taxon>Gunneridae</taxon>
        <taxon>Pentapetalae</taxon>
        <taxon>asterids</taxon>
        <taxon>Ericales</taxon>
        <taxon>Ericaceae</taxon>
        <taxon>Ericoideae</taxon>
        <taxon>Rhodoreae</taxon>
        <taxon>Rhododendron</taxon>
    </lineage>
</organism>
<dbReference type="EMBL" id="CM046391">
    <property type="protein sequence ID" value="KAI8559068.1"/>
    <property type="molecule type" value="Genomic_DNA"/>
</dbReference>
<proteinExistence type="predicted"/>
<evidence type="ECO:0000313" key="2">
    <source>
        <dbReference type="Proteomes" id="UP001062846"/>
    </source>
</evidence>